<sequence length="132" mass="13544">MKLGAALSFGVALAVAAGCQRDESVARYAPADAYVLQSLNGAPFGADATLSFPGQDGVTGTGPCNAFSAAQTVPYPWIEFGAIRATKRACPDLALETAYFAALRAVTLAEVSGPTLILSDPGGTEMVFQARN</sequence>
<evidence type="ECO:0000259" key="1">
    <source>
        <dbReference type="Pfam" id="PF03724"/>
    </source>
</evidence>
<dbReference type="Pfam" id="PF03724">
    <property type="entry name" value="META"/>
    <property type="match status" value="1"/>
</dbReference>
<organism evidence="2 3">
    <name type="scientific">Palleronia pelagia</name>
    <dbReference type="NCBI Taxonomy" id="387096"/>
    <lineage>
        <taxon>Bacteria</taxon>
        <taxon>Pseudomonadati</taxon>
        <taxon>Pseudomonadota</taxon>
        <taxon>Alphaproteobacteria</taxon>
        <taxon>Rhodobacterales</taxon>
        <taxon>Roseobacteraceae</taxon>
        <taxon>Palleronia</taxon>
    </lineage>
</organism>
<keyword evidence="3" id="KW-1185">Reference proteome</keyword>
<gene>
    <name evidence="2" type="ORF">SAMN04488011_10221</name>
</gene>
<evidence type="ECO:0000313" key="2">
    <source>
        <dbReference type="EMBL" id="SEM96865.1"/>
    </source>
</evidence>
<dbReference type="AlphaFoldDB" id="A0A1H8CPC5"/>
<dbReference type="EMBL" id="FOCM01000002">
    <property type="protein sequence ID" value="SEM96865.1"/>
    <property type="molecule type" value="Genomic_DNA"/>
</dbReference>
<dbReference type="OrthoDB" id="7777568at2"/>
<dbReference type="RefSeq" id="WP_091844421.1">
    <property type="nucleotide sequence ID" value="NZ_FOCM01000002.1"/>
</dbReference>
<protein>
    <submittedName>
        <fullName evidence="2">Heat shock protein HslJ</fullName>
    </submittedName>
</protein>
<accession>A0A1H8CPC5</accession>
<dbReference type="InterPro" id="IPR038670">
    <property type="entry name" value="HslJ-like_sf"/>
</dbReference>
<dbReference type="Gene3D" id="2.40.128.270">
    <property type="match status" value="1"/>
</dbReference>
<dbReference type="PROSITE" id="PS51257">
    <property type="entry name" value="PROKAR_LIPOPROTEIN"/>
    <property type="match status" value="1"/>
</dbReference>
<reference evidence="3" key="1">
    <citation type="submission" date="2016-10" db="EMBL/GenBank/DDBJ databases">
        <authorList>
            <person name="Varghese N."/>
            <person name="Submissions S."/>
        </authorList>
    </citation>
    <scope>NUCLEOTIDE SEQUENCE [LARGE SCALE GENOMIC DNA]</scope>
    <source>
        <strain evidence="3">DSM 26893</strain>
    </source>
</reference>
<dbReference type="PANTHER" id="PTHR35535:SF1">
    <property type="entry name" value="HEAT SHOCK PROTEIN HSLJ"/>
    <property type="match status" value="1"/>
</dbReference>
<dbReference type="PANTHER" id="PTHR35535">
    <property type="entry name" value="HEAT SHOCK PROTEIN HSLJ"/>
    <property type="match status" value="1"/>
</dbReference>
<keyword evidence="2" id="KW-0346">Stress response</keyword>
<evidence type="ECO:0000313" key="3">
    <source>
        <dbReference type="Proteomes" id="UP000199372"/>
    </source>
</evidence>
<dbReference type="InterPro" id="IPR005184">
    <property type="entry name" value="DUF306_Meta_HslJ"/>
</dbReference>
<name>A0A1H8CPC5_9RHOB</name>
<dbReference type="Proteomes" id="UP000199372">
    <property type="component" value="Unassembled WGS sequence"/>
</dbReference>
<proteinExistence type="predicted"/>
<dbReference type="InterPro" id="IPR053147">
    <property type="entry name" value="Hsp_HslJ-like"/>
</dbReference>
<feature type="domain" description="DUF306" evidence="1">
    <location>
        <begin position="32"/>
        <end position="128"/>
    </location>
</feature>